<name>Q1Q7N2_KUEST</name>
<evidence type="ECO:0000313" key="2">
    <source>
        <dbReference type="EMBL" id="QII13425.1"/>
    </source>
</evidence>
<evidence type="ECO:0000313" key="1">
    <source>
        <dbReference type="EMBL" id="CAJ70825.1"/>
    </source>
</evidence>
<dbReference type="EMBL" id="CT030148">
    <property type="protein sequence ID" value="CAJ70825.1"/>
    <property type="molecule type" value="Genomic_DNA"/>
</dbReference>
<sequence length="51" mass="6203">MRCRLILRQKLQARTEFLFSAPNKILHVVEFFTNKELTGICFYIFIRLQQK</sequence>
<proteinExistence type="predicted"/>
<dbReference type="EMBL" id="CP049055">
    <property type="protein sequence ID" value="QII13425.1"/>
    <property type="molecule type" value="Genomic_DNA"/>
</dbReference>
<reference evidence="1" key="1">
    <citation type="journal article" date="2006" name="Nature">
        <title>Deciphering the evolution and metabolism of an anammox bacterium from a community genome.</title>
        <authorList>
            <person name="Strous M."/>
            <person name="Pelletier E."/>
            <person name="Mangenot S."/>
            <person name="Rattei T."/>
            <person name="Lehner A."/>
            <person name="Taylor M.W."/>
            <person name="Horn M."/>
            <person name="Daims H."/>
            <person name="Bartol-Mavel D."/>
            <person name="Wincker P."/>
            <person name="Barbe V."/>
            <person name="Fonknechten N."/>
            <person name="Vallenet D."/>
            <person name="Segurens B."/>
            <person name="Schenowitz-Truong C."/>
            <person name="Medigue C."/>
            <person name="Collingro A."/>
            <person name="Snel B."/>
            <person name="Dutilh B.E."/>
            <person name="OpDenCamp H.J.M."/>
            <person name="vanDerDrift C."/>
            <person name="Cirpus I."/>
            <person name="vanDePas-Schoonen K.T."/>
            <person name="Harhangi H.R."/>
            <person name="vanNiftrik L."/>
            <person name="Schmid M."/>
            <person name="Keltjens J."/>
            <person name="vanDeVossenberg J."/>
            <person name="Kartal B."/>
            <person name="Meier H."/>
            <person name="Frishman D."/>
            <person name="Huynen M.A."/>
            <person name="Mewes H."/>
            <person name="Weissenbach J."/>
            <person name="Jetten M.S.M."/>
            <person name="Wagner M."/>
            <person name="LePaslier D."/>
        </authorList>
    </citation>
    <scope>NUCLEOTIDE SEQUENCE</scope>
</reference>
<protein>
    <submittedName>
        <fullName evidence="1">Uncharacterized protein</fullName>
    </submittedName>
</protein>
<evidence type="ECO:0000313" key="3">
    <source>
        <dbReference type="Proteomes" id="UP000501926"/>
    </source>
</evidence>
<reference evidence="2 3" key="3">
    <citation type="submission" date="2020-02" db="EMBL/GenBank/DDBJ databases">
        <title>Newly sequenced genome of strain CSTR1 showed variability in Candidatus Kuenenia stuttgartiensis genomes.</title>
        <authorList>
            <person name="Ding C."/>
            <person name="Adrian L."/>
        </authorList>
    </citation>
    <scope>NUCLEOTIDE SEQUENCE [LARGE SCALE GENOMIC DNA]</scope>
    <source>
        <strain evidence="2 3">CSTR1</strain>
    </source>
</reference>
<dbReference type="Proteomes" id="UP000501926">
    <property type="component" value="Chromosome"/>
</dbReference>
<gene>
    <name evidence="2" type="ORF">KsCSTR_40460</name>
    <name evidence="1" type="ORF">kusta0080</name>
</gene>
<reference evidence="1" key="2">
    <citation type="submission" date="2006-01" db="EMBL/GenBank/DDBJ databases">
        <authorList>
            <person name="Genoscope"/>
        </authorList>
    </citation>
    <scope>NUCLEOTIDE SEQUENCE</scope>
</reference>
<dbReference type="AlphaFoldDB" id="Q1Q7N2"/>
<organism evidence="1">
    <name type="scientific">Kuenenia stuttgartiensis</name>
    <dbReference type="NCBI Taxonomy" id="174633"/>
    <lineage>
        <taxon>Bacteria</taxon>
        <taxon>Pseudomonadati</taxon>
        <taxon>Planctomycetota</taxon>
        <taxon>Candidatus Brocadiia</taxon>
        <taxon>Candidatus Brocadiales</taxon>
        <taxon>Candidatus Brocadiaceae</taxon>
        <taxon>Candidatus Kuenenia</taxon>
    </lineage>
</organism>
<accession>Q1Q7N2</accession>